<evidence type="ECO:0000313" key="3">
    <source>
        <dbReference type="EMBL" id="KIM88871.1"/>
    </source>
</evidence>
<feature type="compositionally biased region" description="Polar residues" evidence="1">
    <location>
        <begin position="208"/>
        <end position="233"/>
    </location>
</feature>
<gene>
    <name evidence="3" type="ORF">PILCRDRAFT_243289</name>
</gene>
<dbReference type="AlphaFoldDB" id="A0A0C3GE07"/>
<evidence type="ECO:0000259" key="2">
    <source>
        <dbReference type="Pfam" id="PF13391"/>
    </source>
</evidence>
<dbReference type="InParanoid" id="A0A0C3GE07"/>
<protein>
    <recommendedName>
        <fullName evidence="2">HNH nuclease domain-containing protein</fullName>
    </recommendedName>
</protein>
<proteinExistence type="predicted"/>
<feature type="region of interest" description="Disordered" evidence="1">
    <location>
        <begin position="205"/>
        <end position="233"/>
    </location>
</feature>
<reference evidence="4" key="2">
    <citation type="submission" date="2015-01" db="EMBL/GenBank/DDBJ databases">
        <title>Evolutionary Origins and Diversification of the Mycorrhizal Mutualists.</title>
        <authorList>
            <consortium name="DOE Joint Genome Institute"/>
            <consortium name="Mycorrhizal Genomics Consortium"/>
            <person name="Kohler A."/>
            <person name="Kuo A."/>
            <person name="Nagy L.G."/>
            <person name="Floudas D."/>
            <person name="Copeland A."/>
            <person name="Barry K.W."/>
            <person name="Cichocki N."/>
            <person name="Veneault-Fourrey C."/>
            <person name="LaButti K."/>
            <person name="Lindquist E.A."/>
            <person name="Lipzen A."/>
            <person name="Lundell T."/>
            <person name="Morin E."/>
            <person name="Murat C."/>
            <person name="Riley R."/>
            <person name="Ohm R."/>
            <person name="Sun H."/>
            <person name="Tunlid A."/>
            <person name="Henrissat B."/>
            <person name="Grigoriev I.V."/>
            <person name="Hibbett D.S."/>
            <person name="Martin F."/>
        </authorList>
    </citation>
    <scope>NUCLEOTIDE SEQUENCE [LARGE SCALE GENOMIC DNA]</scope>
    <source>
        <strain evidence="4">F 1598</strain>
    </source>
</reference>
<evidence type="ECO:0000313" key="4">
    <source>
        <dbReference type="Proteomes" id="UP000054166"/>
    </source>
</evidence>
<keyword evidence="4" id="KW-1185">Reference proteome</keyword>
<accession>A0A0C3GE07</accession>
<feature type="region of interest" description="Disordered" evidence="1">
    <location>
        <begin position="1"/>
        <end position="23"/>
    </location>
</feature>
<sequence length="281" mass="31559">MAPLSTLVLPLPPHGPPSGYDRSDHALSALSTTTAFYTGLDERDKFLGNRCCVICGDYGSGIIEHCHLIEPETWDNLKDRRWIPSQAKAAPRHEPRDGMLMCKTHHGRFDSNAFFIRFFPDIRKFVFINYSGHPNLQQFHGKAIALDIKDKYAPFPSLFIIHEMRVRGFHPFQPVVPTIPDDIPWQDWILLNHVFDNASDSFKRGRPPSNSVSAQAQLPFHPTTTRTDGASSSQRTLALNADVIADILAATRAMPSWKACQIEGTSWTGTAEENIQKYASM</sequence>
<dbReference type="OrthoDB" id="2124139at2759"/>
<dbReference type="Pfam" id="PF13391">
    <property type="entry name" value="HNH_2"/>
    <property type="match status" value="1"/>
</dbReference>
<name>A0A0C3GE07_PILCF</name>
<reference evidence="3 4" key="1">
    <citation type="submission" date="2014-04" db="EMBL/GenBank/DDBJ databases">
        <authorList>
            <consortium name="DOE Joint Genome Institute"/>
            <person name="Kuo A."/>
            <person name="Tarkka M."/>
            <person name="Buscot F."/>
            <person name="Kohler A."/>
            <person name="Nagy L.G."/>
            <person name="Floudas D."/>
            <person name="Copeland A."/>
            <person name="Barry K.W."/>
            <person name="Cichocki N."/>
            <person name="Veneault-Fourrey C."/>
            <person name="LaButti K."/>
            <person name="Lindquist E.A."/>
            <person name="Lipzen A."/>
            <person name="Lundell T."/>
            <person name="Morin E."/>
            <person name="Murat C."/>
            <person name="Sun H."/>
            <person name="Tunlid A."/>
            <person name="Henrissat B."/>
            <person name="Grigoriev I.V."/>
            <person name="Hibbett D.S."/>
            <person name="Martin F."/>
            <person name="Nordberg H.P."/>
            <person name="Cantor M.N."/>
            <person name="Hua S.X."/>
        </authorList>
    </citation>
    <scope>NUCLEOTIDE SEQUENCE [LARGE SCALE GENOMIC DNA]</scope>
    <source>
        <strain evidence="3 4">F 1598</strain>
    </source>
</reference>
<feature type="domain" description="HNH nuclease" evidence="2">
    <location>
        <begin position="52"/>
        <end position="116"/>
    </location>
</feature>
<dbReference type="InterPro" id="IPR003615">
    <property type="entry name" value="HNH_nuc"/>
</dbReference>
<dbReference type="EMBL" id="KN832976">
    <property type="protein sequence ID" value="KIM88871.1"/>
    <property type="molecule type" value="Genomic_DNA"/>
</dbReference>
<organism evidence="3 4">
    <name type="scientific">Piloderma croceum (strain F 1598)</name>
    <dbReference type="NCBI Taxonomy" id="765440"/>
    <lineage>
        <taxon>Eukaryota</taxon>
        <taxon>Fungi</taxon>
        <taxon>Dikarya</taxon>
        <taxon>Basidiomycota</taxon>
        <taxon>Agaricomycotina</taxon>
        <taxon>Agaricomycetes</taxon>
        <taxon>Agaricomycetidae</taxon>
        <taxon>Atheliales</taxon>
        <taxon>Atheliaceae</taxon>
        <taxon>Piloderma</taxon>
    </lineage>
</organism>
<dbReference type="Proteomes" id="UP000054166">
    <property type="component" value="Unassembled WGS sequence"/>
</dbReference>
<evidence type="ECO:0000256" key="1">
    <source>
        <dbReference type="SAM" id="MobiDB-lite"/>
    </source>
</evidence>
<dbReference type="HOGENOM" id="CLU_071378_0_0_1"/>